<proteinExistence type="predicted"/>
<reference evidence="2" key="2">
    <citation type="submission" date="2020-09" db="EMBL/GenBank/DDBJ databases">
        <authorList>
            <person name="Sun Q."/>
            <person name="Zhou Y."/>
        </authorList>
    </citation>
    <scope>NUCLEOTIDE SEQUENCE</scope>
    <source>
        <strain evidence="2">CGMCC 1.15493</strain>
    </source>
</reference>
<sequence length="177" mass="18932">MSRASDRPTKTDTGRAGKRRTGLSASNSGDASFSPVDRPAQAVAQTRRVPEAVPRTRVKPSENQFQEPDHDGQADEEDDDGDDADTFEHGVLQMRGDGARGSNGSWTVPFPSRTVGFVKCLRARSDTAAVDGARVDARGMLMVRCGPRRGREGPVAAIIPLDRPGSPILSATSFDEP</sequence>
<dbReference type="EMBL" id="BMJJ01000002">
    <property type="protein sequence ID" value="GGD08603.1"/>
    <property type="molecule type" value="Genomic_DNA"/>
</dbReference>
<gene>
    <name evidence="2" type="ORF">GCM10011335_09340</name>
</gene>
<feature type="region of interest" description="Disordered" evidence="1">
    <location>
        <begin position="1"/>
        <end position="87"/>
    </location>
</feature>
<evidence type="ECO:0000313" key="3">
    <source>
        <dbReference type="Proteomes" id="UP000613160"/>
    </source>
</evidence>
<dbReference type="Proteomes" id="UP000613160">
    <property type="component" value="Unassembled WGS sequence"/>
</dbReference>
<accession>A0A916XTM2</accession>
<keyword evidence="3" id="KW-1185">Reference proteome</keyword>
<reference evidence="2" key="1">
    <citation type="journal article" date="2014" name="Int. J. Syst. Evol. Microbiol.">
        <title>Complete genome sequence of Corynebacterium casei LMG S-19264T (=DSM 44701T), isolated from a smear-ripened cheese.</title>
        <authorList>
            <consortium name="US DOE Joint Genome Institute (JGI-PGF)"/>
            <person name="Walter F."/>
            <person name="Albersmeier A."/>
            <person name="Kalinowski J."/>
            <person name="Ruckert C."/>
        </authorList>
    </citation>
    <scope>NUCLEOTIDE SEQUENCE</scope>
    <source>
        <strain evidence="2">CGMCC 1.15493</strain>
    </source>
</reference>
<feature type="compositionally biased region" description="Acidic residues" evidence="1">
    <location>
        <begin position="74"/>
        <end position="85"/>
    </location>
</feature>
<evidence type="ECO:0000313" key="2">
    <source>
        <dbReference type="EMBL" id="GGD08603.1"/>
    </source>
</evidence>
<feature type="compositionally biased region" description="Basic and acidic residues" evidence="1">
    <location>
        <begin position="1"/>
        <end position="15"/>
    </location>
</feature>
<dbReference type="AlphaFoldDB" id="A0A916XTM2"/>
<organism evidence="2 3">
    <name type="scientific">Aureimonas glaciei</name>
    <dbReference type="NCBI Taxonomy" id="1776957"/>
    <lineage>
        <taxon>Bacteria</taxon>
        <taxon>Pseudomonadati</taxon>
        <taxon>Pseudomonadota</taxon>
        <taxon>Alphaproteobacteria</taxon>
        <taxon>Hyphomicrobiales</taxon>
        <taxon>Aurantimonadaceae</taxon>
        <taxon>Aureimonas</taxon>
    </lineage>
</organism>
<evidence type="ECO:0000256" key="1">
    <source>
        <dbReference type="SAM" id="MobiDB-lite"/>
    </source>
</evidence>
<protein>
    <submittedName>
        <fullName evidence="2">Uncharacterized protein</fullName>
    </submittedName>
</protein>
<name>A0A916XTM2_9HYPH</name>
<comment type="caution">
    <text evidence="2">The sequence shown here is derived from an EMBL/GenBank/DDBJ whole genome shotgun (WGS) entry which is preliminary data.</text>
</comment>